<dbReference type="InterPro" id="IPR011032">
    <property type="entry name" value="GroES-like_sf"/>
</dbReference>
<reference evidence="2" key="1">
    <citation type="submission" date="2018-01" db="EMBL/GenBank/DDBJ databases">
        <title>Direct submission.</title>
        <authorList>
            <person name="Ciacci N."/>
        </authorList>
    </citation>
    <scope>NUCLEOTIDE SEQUENCE [LARGE SCALE GENOMIC DNA]</scope>
</reference>
<dbReference type="EMBL" id="MG746602">
    <property type="protein sequence ID" value="AUO78822.1"/>
    <property type="molecule type" value="Genomic_DNA"/>
</dbReference>
<protein>
    <submittedName>
        <fullName evidence="1">Head assembly chaperone protein</fullName>
    </submittedName>
</protein>
<dbReference type="SUPFAM" id="SSF50129">
    <property type="entry name" value="GroES-like"/>
    <property type="match status" value="1"/>
</dbReference>
<dbReference type="Proteomes" id="UP000240294">
    <property type="component" value="Genome"/>
</dbReference>
<gene>
    <name evidence="1" type="ORF">vBKpnF48_197</name>
</gene>
<name>A0A2I6UFS1_9CAUD</name>
<sequence>MSDLPIRALGEYVILVSEPAQAGDPEVSAGGIIIEQRRAQGEVPELCEIYSVGEDVPKGFVEVGDLTPTPLGNIKHVTHPLVAAGIAKAKDIKQKFVTVHYKNLTCVYK</sequence>
<dbReference type="GO" id="GO:0006457">
    <property type="term" value="P:protein folding"/>
    <property type="evidence" value="ECO:0007669"/>
    <property type="project" value="InterPro"/>
</dbReference>
<accession>A0A2I6UFS1</accession>
<dbReference type="Gene3D" id="2.30.33.40">
    <property type="entry name" value="GroES chaperonin"/>
    <property type="match status" value="1"/>
</dbReference>
<evidence type="ECO:0000313" key="2">
    <source>
        <dbReference type="Proteomes" id="UP000240294"/>
    </source>
</evidence>
<keyword evidence="2" id="KW-1185">Reference proteome</keyword>
<dbReference type="InterPro" id="IPR037124">
    <property type="entry name" value="Chaperonin_GroES_sf"/>
</dbReference>
<organism evidence="1 2">
    <name type="scientific">Klebsiella phage vB_Kpn_F48</name>
    <dbReference type="NCBI Taxonomy" id="2070028"/>
    <lineage>
        <taxon>Viruses</taxon>
        <taxon>Duplodnaviria</taxon>
        <taxon>Heunggongvirae</taxon>
        <taxon>Uroviricota</taxon>
        <taxon>Caudoviricetes</taxon>
        <taxon>Marfavirus</taxon>
        <taxon>Marfavirus F48</taxon>
    </lineage>
</organism>
<proteinExistence type="predicted"/>
<evidence type="ECO:0000313" key="1">
    <source>
        <dbReference type="EMBL" id="AUO78822.1"/>
    </source>
</evidence>